<evidence type="ECO:0000313" key="2">
    <source>
        <dbReference type="Proteomes" id="UP000007493"/>
    </source>
</evidence>
<keyword evidence="2" id="KW-1185">Reference proteome</keyword>
<dbReference type="OrthoDB" id="17491at10239"/>
<name>F0V6W3_9CAUD</name>
<organism evidence="1 2">
    <name type="scientific">Pseudomonas phage phi15</name>
    <dbReference type="NCBI Taxonomy" id="988656"/>
    <lineage>
        <taxon>Viruses</taxon>
        <taxon>Duplodnaviria</taxon>
        <taxon>Heunggongvirae</taxon>
        <taxon>Uroviricota</taxon>
        <taxon>Caudoviricetes</taxon>
        <taxon>Autographivirales</taxon>
        <taxon>Autotranscriptaviridae</taxon>
        <taxon>Studiervirinae</taxon>
        <taxon>Troedvirus</taxon>
        <taxon>Troedvirus Phi15</taxon>
    </lineage>
</organism>
<sequence length="163" mass="18408">MKQNQIILAIAAQKLVEAYGKLIPDYRKELGIVDLKVAADAPCTYEALRLEYERDRVLRVTDAFSSTAIYGIAGNVTFRVFHDCGHLLYDAEFTTEQEVSLAKTQWLDIAPVIEPEWRSICKVVYMADTVEQSLYEARTGKFPDDQKGFVLGHLTAAFNEGRL</sequence>
<reference evidence="1 2" key="1">
    <citation type="submission" date="2011-02" db="EMBL/GenBank/DDBJ databases">
        <authorList>
            <person name="Cornelissen A.A."/>
        </authorList>
    </citation>
    <scope>NUCLEOTIDE SEQUENCE [LARGE SCALE GENOMIC DNA]</scope>
</reference>
<reference evidence="1 2" key="2">
    <citation type="submission" date="2011-03" db="EMBL/GenBank/DDBJ databases">
        <title>The T7-Related Pseudomonas putida Phage phi15 Displays Virion-Associated Biofilm Eradication Properties.</title>
        <authorList>
            <person name="Cornelissen A."/>
            <person name="Ceyssens P.J."/>
            <person name="T'Syen J."/>
            <person name="Van Praet H."/>
        </authorList>
    </citation>
    <scope>NUCLEOTIDE SEQUENCE [LARGE SCALE GENOMIC DNA]</scope>
</reference>
<evidence type="ECO:0000313" key="1">
    <source>
        <dbReference type="EMBL" id="CBZ41975.1"/>
    </source>
</evidence>
<accession>F0V6W3</accession>
<protein>
    <submittedName>
        <fullName evidence="1">Uncharacterized protein</fullName>
    </submittedName>
</protein>
<dbReference type="KEGG" id="vg:10322094"/>
<dbReference type="EMBL" id="FR823298">
    <property type="protein sequence ID" value="CBZ41975.1"/>
    <property type="molecule type" value="Genomic_DNA"/>
</dbReference>
<proteinExistence type="predicted"/>
<dbReference type="RefSeq" id="YP_004286180.1">
    <property type="nucleotide sequence ID" value="NC_015208.1"/>
</dbReference>
<dbReference type="GeneID" id="10322094"/>
<dbReference type="Proteomes" id="UP000007493">
    <property type="component" value="Segment"/>
</dbReference>